<feature type="signal peptide" evidence="1">
    <location>
        <begin position="1"/>
        <end position="27"/>
    </location>
</feature>
<gene>
    <name evidence="3" type="ORF">CLW00_103243</name>
</gene>
<dbReference type="Proteomes" id="UP000238157">
    <property type="component" value="Unassembled WGS sequence"/>
</dbReference>
<reference evidence="3 4" key="1">
    <citation type="submission" date="2018-03" db="EMBL/GenBank/DDBJ databases">
        <title>Genomic Encyclopedia of Archaeal and Bacterial Type Strains, Phase II (KMG-II): from individual species to whole genera.</title>
        <authorList>
            <person name="Goeker M."/>
        </authorList>
    </citation>
    <scope>NUCLEOTIDE SEQUENCE [LARGE SCALE GENOMIC DNA]</scope>
    <source>
        <strain evidence="3 4">DSM 27929</strain>
    </source>
</reference>
<protein>
    <submittedName>
        <fullName evidence="3">Uncharacterized protein DUF4168</fullName>
    </submittedName>
</protein>
<proteinExistence type="predicted"/>
<dbReference type="OrthoDB" id="838117at2"/>
<dbReference type="AlphaFoldDB" id="A0A2T0WQZ3"/>
<dbReference type="EMBL" id="PVTR01000003">
    <property type="protein sequence ID" value="PRY89121.1"/>
    <property type="molecule type" value="Genomic_DNA"/>
</dbReference>
<accession>A0A2T0WQZ3</accession>
<keyword evidence="1" id="KW-0732">Signal</keyword>
<dbReference type="RefSeq" id="WP_106132900.1">
    <property type="nucleotide sequence ID" value="NZ_PVTR01000003.1"/>
</dbReference>
<dbReference type="InterPro" id="IPR025433">
    <property type="entry name" value="DUF4168"/>
</dbReference>
<name>A0A2T0WQZ3_9BACT</name>
<evidence type="ECO:0000259" key="2">
    <source>
        <dbReference type="Pfam" id="PF13767"/>
    </source>
</evidence>
<organism evidence="3 4">
    <name type="scientific">Mongoliibacter ruber</name>
    <dbReference type="NCBI Taxonomy" id="1750599"/>
    <lineage>
        <taxon>Bacteria</taxon>
        <taxon>Pseudomonadati</taxon>
        <taxon>Bacteroidota</taxon>
        <taxon>Cytophagia</taxon>
        <taxon>Cytophagales</taxon>
        <taxon>Cyclobacteriaceae</taxon>
        <taxon>Mongoliibacter</taxon>
    </lineage>
</organism>
<evidence type="ECO:0000313" key="3">
    <source>
        <dbReference type="EMBL" id="PRY89121.1"/>
    </source>
</evidence>
<feature type="domain" description="DUF4168" evidence="2">
    <location>
        <begin position="43"/>
        <end position="155"/>
    </location>
</feature>
<feature type="chain" id="PRO_5015709472" evidence="1">
    <location>
        <begin position="28"/>
        <end position="165"/>
    </location>
</feature>
<evidence type="ECO:0000256" key="1">
    <source>
        <dbReference type="SAM" id="SignalP"/>
    </source>
</evidence>
<dbReference type="Pfam" id="PF13767">
    <property type="entry name" value="DUF4168"/>
    <property type="match status" value="1"/>
</dbReference>
<keyword evidence="4" id="KW-1185">Reference proteome</keyword>
<evidence type="ECO:0000313" key="4">
    <source>
        <dbReference type="Proteomes" id="UP000238157"/>
    </source>
</evidence>
<comment type="caution">
    <text evidence="3">The sequence shown here is derived from an EMBL/GenBank/DDBJ whole genome shotgun (WGS) entry which is preliminary data.</text>
</comment>
<sequence>MKSVSSITKLFAPIFVLTLFFGFNATAQEVMPQQMEVQEDFPDEDIKKFVAVNLEVMPIQEKYQEKMMESIEGSGLTVQRFEELSTAQQSGDIREASEDPEELASYNKAGQEIMQIQSEMQNEVVGHISESDLGPEKFQQIYMAYTQSEKVRAKIDKMMADAIED</sequence>